<proteinExistence type="predicted"/>
<accession>A0A8J8NS69</accession>
<comment type="caution">
    <text evidence="2">The sequence shown here is derived from an EMBL/GenBank/DDBJ whole genome shotgun (WGS) entry which is preliminary data.</text>
</comment>
<evidence type="ECO:0000313" key="3">
    <source>
        <dbReference type="Proteomes" id="UP000785679"/>
    </source>
</evidence>
<keyword evidence="1" id="KW-0812">Transmembrane</keyword>
<keyword evidence="1" id="KW-1133">Transmembrane helix</keyword>
<dbReference type="EMBL" id="RRYP01008382">
    <property type="protein sequence ID" value="TNV79814.1"/>
    <property type="molecule type" value="Genomic_DNA"/>
</dbReference>
<keyword evidence="1" id="KW-0472">Membrane</keyword>
<organism evidence="2 3">
    <name type="scientific">Halteria grandinella</name>
    <dbReference type="NCBI Taxonomy" id="5974"/>
    <lineage>
        <taxon>Eukaryota</taxon>
        <taxon>Sar</taxon>
        <taxon>Alveolata</taxon>
        <taxon>Ciliophora</taxon>
        <taxon>Intramacronucleata</taxon>
        <taxon>Spirotrichea</taxon>
        <taxon>Stichotrichia</taxon>
        <taxon>Sporadotrichida</taxon>
        <taxon>Halteriidae</taxon>
        <taxon>Halteria</taxon>
    </lineage>
</organism>
<sequence length="101" mass="12152">MAQSCPKQYEEQINLNRILPITRINFQSFFNCEMVLRNECTLSYISVFLIIDLYTICALLALSLFYLSSNRPFFYNLGFMKLMIIYNFCGFHYNNQWIRIF</sequence>
<protein>
    <submittedName>
        <fullName evidence="2">Uncharacterized protein</fullName>
    </submittedName>
</protein>
<gene>
    <name evidence="2" type="ORF">FGO68_gene10896</name>
</gene>
<evidence type="ECO:0000313" key="2">
    <source>
        <dbReference type="EMBL" id="TNV79814.1"/>
    </source>
</evidence>
<dbReference type="AlphaFoldDB" id="A0A8J8NS69"/>
<keyword evidence="3" id="KW-1185">Reference proteome</keyword>
<feature type="transmembrane region" description="Helical" evidence="1">
    <location>
        <begin position="73"/>
        <end position="93"/>
    </location>
</feature>
<evidence type="ECO:0000256" key="1">
    <source>
        <dbReference type="SAM" id="Phobius"/>
    </source>
</evidence>
<dbReference type="Proteomes" id="UP000785679">
    <property type="component" value="Unassembled WGS sequence"/>
</dbReference>
<reference evidence="2" key="1">
    <citation type="submission" date="2019-06" db="EMBL/GenBank/DDBJ databases">
        <authorList>
            <person name="Zheng W."/>
        </authorList>
    </citation>
    <scope>NUCLEOTIDE SEQUENCE</scope>
    <source>
        <strain evidence="2">QDHG01</strain>
    </source>
</reference>
<name>A0A8J8NS69_HALGN</name>
<feature type="transmembrane region" description="Helical" evidence="1">
    <location>
        <begin position="44"/>
        <end position="67"/>
    </location>
</feature>